<dbReference type="PANTHER" id="PTHR46179:SF13">
    <property type="entry name" value="C2H2-TYPE DOMAIN-CONTAINING PROTEIN"/>
    <property type="match status" value="1"/>
</dbReference>
<dbReference type="Gene3D" id="3.30.160.60">
    <property type="entry name" value="Classic Zinc Finger"/>
    <property type="match status" value="5"/>
</dbReference>
<protein>
    <submittedName>
        <fullName evidence="10">Transcription factor IIIA</fullName>
    </submittedName>
</protein>
<name>A0A6S7IDP4_PARCT</name>
<sequence length="392" mass="45015">MMGPLPLTCATCGKEFKKVSRLQVHVRIHTQEKPYKCFHCDKAFNTKDEAKKHMIAHSNNTITCISCPAEGCPKKFKLERTWKRHFESAHTLHKCTFDGCELAFNKKNKLKKHLETHNDGRYLKCTYDGCTSTFLRKRHWLRHISNHEKEFNCTILGCEVVVKSWSEFRKHLKTHKKIHCKECDVVCPHETAFKNHCKDAHHSPKPTIYCPYEGCSKTYSRGSNLNQHIRTCHNGRTFDCQVEGCGKTFRHNSSLKEHMASHEAGTKKTKRKRKRKSLAAKLARYNGELCDLPVTYVDPNDDNASVSDEIPSQECYYVSMDSLSHKGDKEEGKSVEDKSSCPKRVPKTLTERLQMIIKDSQYHVNESCSTESNSESNLSKEHTQVLECSASS</sequence>
<reference evidence="10" key="1">
    <citation type="submission" date="2020-04" db="EMBL/GenBank/DDBJ databases">
        <authorList>
            <person name="Alioto T."/>
            <person name="Alioto T."/>
            <person name="Gomez Garrido J."/>
        </authorList>
    </citation>
    <scope>NUCLEOTIDE SEQUENCE</scope>
    <source>
        <strain evidence="10">A484AB</strain>
    </source>
</reference>
<feature type="region of interest" description="Disordered" evidence="9">
    <location>
        <begin position="364"/>
        <end position="392"/>
    </location>
</feature>
<evidence type="ECO:0000256" key="4">
    <source>
        <dbReference type="ARBA" id="ARBA00022771"/>
    </source>
</evidence>
<proteinExistence type="predicted"/>
<dbReference type="InterPro" id="IPR051061">
    <property type="entry name" value="Zinc_finger_trans_reg"/>
</dbReference>
<keyword evidence="2" id="KW-0479">Metal-binding</keyword>
<feature type="compositionally biased region" description="Low complexity" evidence="9">
    <location>
        <begin position="365"/>
        <end position="377"/>
    </location>
</feature>
<dbReference type="FunFam" id="3.30.160.60:FF:000446">
    <property type="entry name" value="Zinc finger protein"/>
    <property type="match status" value="1"/>
</dbReference>
<keyword evidence="4" id="KW-0863">Zinc-finger</keyword>
<evidence type="ECO:0000256" key="3">
    <source>
        <dbReference type="ARBA" id="ARBA00022737"/>
    </source>
</evidence>
<evidence type="ECO:0000256" key="8">
    <source>
        <dbReference type="ARBA" id="ARBA00023242"/>
    </source>
</evidence>
<keyword evidence="8" id="KW-0539">Nucleus</keyword>
<dbReference type="Pfam" id="PF00096">
    <property type="entry name" value="zf-C2H2"/>
    <property type="match status" value="4"/>
</dbReference>
<dbReference type="GO" id="GO:0005634">
    <property type="term" value="C:nucleus"/>
    <property type="evidence" value="ECO:0007669"/>
    <property type="project" value="UniProtKB-SubCell"/>
</dbReference>
<evidence type="ECO:0000256" key="6">
    <source>
        <dbReference type="ARBA" id="ARBA00023015"/>
    </source>
</evidence>
<accession>A0A6S7IDP4</accession>
<dbReference type="PANTHER" id="PTHR46179">
    <property type="entry name" value="ZINC FINGER PROTEIN"/>
    <property type="match status" value="1"/>
</dbReference>
<feature type="region of interest" description="Disordered" evidence="9">
    <location>
        <begin position="324"/>
        <end position="345"/>
    </location>
</feature>
<keyword evidence="3" id="KW-0677">Repeat</keyword>
<dbReference type="InterPro" id="IPR013087">
    <property type="entry name" value="Znf_C2H2_type"/>
</dbReference>
<evidence type="ECO:0000256" key="7">
    <source>
        <dbReference type="ARBA" id="ARBA00023163"/>
    </source>
</evidence>
<dbReference type="PROSITE" id="PS50157">
    <property type="entry name" value="ZINC_FINGER_C2H2_2"/>
    <property type="match status" value="5"/>
</dbReference>
<evidence type="ECO:0000256" key="1">
    <source>
        <dbReference type="ARBA" id="ARBA00004123"/>
    </source>
</evidence>
<dbReference type="SMART" id="SM00355">
    <property type="entry name" value="ZnF_C2H2"/>
    <property type="match status" value="9"/>
</dbReference>
<evidence type="ECO:0000313" key="11">
    <source>
        <dbReference type="Proteomes" id="UP001152795"/>
    </source>
</evidence>
<gene>
    <name evidence="10" type="ORF">PACLA_8A016876</name>
</gene>
<dbReference type="SUPFAM" id="SSF57667">
    <property type="entry name" value="beta-beta-alpha zinc fingers"/>
    <property type="match status" value="3"/>
</dbReference>
<organism evidence="10 11">
    <name type="scientific">Paramuricea clavata</name>
    <name type="common">Red gorgonian</name>
    <name type="synonym">Violescent sea-whip</name>
    <dbReference type="NCBI Taxonomy" id="317549"/>
    <lineage>
        <taxon>Eukaryota</taxon>
        <taxon>Metazoa</taxon>
        <taxon>Cnidaria</taxon>
        <taxon>Anthozoa</taxon>
        <taxon>Octocorallia</taxon>
        <taxon>Malacalcyonacea</taxon>
        <taxon>Plexauridae</taxon>
        <taxon>Paramuricea</taxon>
    </lineage>
</organism>
<dbReference type="GO" id="GO:0006357">
    <property type="term" value="P:regulation of transcription by RNA polymerase II"/>
    <property type="evidence" value="ECO:0007669"/>
    <property type="project" value="TreeGrafter"/>
</dbReference>
<dbReference type="EMBL" id="CACRXK020008216">
    <property type="protein sequence ID" value="CAB4014250.1"/>
    <property type="molecule type" value="Genomic_DNA"/>
</dbReference>
<evidence type="ECO:0000256" key="5">
    <source>
        <dbReference type="ARBA" id="ARBA00022833"/>
    </source>
</evidence>
<comment type="subcellular location">
    <subcellularLocation>
        <location evidence="1">Nucleus</location>
    </subcellularLocation>
</comment>
<keyword evidence="5" id="KW-0862">Zinc</keyword>
<dbReference type="FunFam" id="3.30.160.60:FF:000100">
    <property type="entry name" value="Zinc finger 45-like"/>
    <property type="match status" value="1"/>
</dbReference>
<dbReference type="GO" id="GO:0008270">
    <property type="term" value="F:zinc ion binding"/>
    <property type="evidence" value="ECO:0007669"/>
    <property type="project" value="UniProtKB-KW"/>
</dbReference>
<dbReference type="AlphaFoldDB" id="A0A6S7IDP4"/>
<evidence type="ECO:0000313" key="10">
    <source>
        <dbReference type="EMBL" id="CAB4014250.1"/>
    </source>
</evidence>
<evidence type="ECO:0000256" key="2">
    <source>
        <dbReference type="ARBA" id="ARBA00022723"/>
    </source>
</evidence>
<dbReference type="OrthoDB" id="6021436at2759"/>
<keyword evidence="7" id="KW-0804">Transcription</keyword>
<keyword evidence="11" id="KW-1185">Reference proteome</keyword>
<dbReference type="InterPro" id="IPR036236">
    <property type="entry name" value="Znf_C2H2_sf"/>
</dbReference>
<feature type="compositionally biased region" description="Basic and acidic residues" evidence="9">
    <location>
        <begin position="324"/>
        <end position="340"/>
    </location>
</feature>
<keyword evidence="6" id="KW-0805">Transcription regulation</keyword>
<feature type="compositionally biased region" description="Basic and acidic residues" evidence="9">
    <location>
        <begin position="256"/>
        <end position="266"/>
    </location>
</feature>
<dbReference type="PROSITE" id="PS00028">
    <property type="entry name" value="ZINC_FINGER_C2H2_1"/>
    <property type="match status" value="9"/>
</dbReference>
<feature type="region of interest" description="Disordered" evidence="9">
    <location>
        <begin position="256"/>
        <end position="275"/>
    </location>
</feature>
<comment type="caution">
    <text evidence="10">The sequence shown here is derived from an EMBL/GenBank/DDBJ whole genome shotgun (WGS) entry which is preliminary data.</text>
</comment>
<dbReference type="Proteomes" id="UP001152795">
    <property type="component" value="Unassembled WGS sequence"/>
</dbReference>
<evidence type="ECO:0000256" key="9">
    <source>
        <dbReference type="SAM" id="MobiDB-lite"/>
    </source>
</evidence>